<evidence type="ECO:0000313" key="2">
    <source>
        <dbReference type="Proteomes" id="UP001219355"/>
    </source>
</evidence>
<reference evidence="1" key="1">
    <citation type="submission" date="2023-03" db="EMBL/GenBank/DDBJ databases">
        <title>Emydomyces testavorans Genome Sequence.</title>
        <authorList>
            <person name="Hoyer L."/>
        </authorList>
    </citation>
    <scope>NUCLEOTIDE SEQUENCE</scope>
    <source>
        <strain evidence="1">16-2883</strain>
    </source>
</reference>
<dbReference type="InterPro" id="IPR011989">
    <property type="entry name" value="ARM-like"/>
</dbReference>
<evidence type="ECO:0008006" key="3">
    <source>
        <dbReference type="Google" id="ProtNLM"/>
    </source>
</evidence>
<accession>A0AAF0DD91</accession>
<dbReference type="SUPFAM" id="SSF48371">
    <property type="entry name" value="ARM repeat"/>
    <property type="match status" value="1"/>
</dbReference>
<proteinExistence type="predicted"/>
<name>A0AAF0DD91_9EURO</name>
<sequence length="77" mass="8412">MEKPGDTQQFIQEATELARALSMPGNASFVQSAQARLQTLQKSAAGWAIADSLLGSEDANVRFYGALTLTMKIHQDW</sequence>
<dbReference type="Proteomes" id="UP001219355">
    <property type="component" value="Chromosome 1"/>
</dbReference>
<keyword evidence="2" id="KW-1185">Reference proteome</keyword>
<dbReference type="AlphaFoldDB" id="A0AAF0DD91"/>
<dbReference type="Gene3D" id="1.25.10.10">
    <property type="entry name" value="Leucine-rich Repeat Variant"/>
    <property type="match status" value="1"/>
</dbReference>
<dbReference type="InterPro" id="IPR016024">
    <property type="entry name" value="ARM-type_fold"/>
</dbReference>
<organism evidence="1 2">
    <name type="scientific">Emydomyces testavorans</name>
    <dbReference type="NCBI Taxonomy" id="2070801"/>
    <lineage>
        <taxon>Eukaryota</taxon>
        <taxon>Fungi</taxon>
        <taxon>Dikarya</taxon>
        <taxon>Ascomycota</taxon>
        <taxon>Pezizomycotina</taxon>
        <taxon>Eurotiomycetes</taxon>
        <taxon>Eurotiomycetidae</taxon>
        <taxon>Onygenales</taxon>
        <taxon>Nannizziopsiaceae</taxon>
        <taxon>Emydomyces</taxon>
    </lineage>
</organism>
<dbReference type="EMBL" id="CP120627">
    <property type="protein sequence ID" value="WEW56446.1"/>
    <property type="molecule type" value="Genomic_DNA"/>
</dbReference>
<gene>
    <name evidence="1" type="ORF">PRK78_001889</name>
</gene>
<evidence type="ECO:0000313" key="1">
    <source>
        <dbReference type="EMBL" id="WEW56446.1"/>
    </source>
</evidence>
<protein>
    <recommendedName>
        <fullName evidence="3">Importin N-terminal domain-containing protein</fullName>
    </recommendedName>
</protein>